<dbReference type="PANTHER" id="PTHR31126:SF72">
    <property type="entry name" value="DUAL SPECIFICITY PROTEIN PHOSPHATASE TPBA"/>
    <property type="match status" value="1"/>
</dbReference>
<dbReference type="Pfam" id="PF22741">
    <property type="entry name" value="PTP-NADK"/>
    <property type="match status" value="1"/>
</dbReference>
<dbReference type="PROSITE" id="PS50056">
    <property type="entry name" value="TYR_PHOSPHATASE_2"/>
    <property type="match status" value="1"/>
</dbReference>
<feature type="signal peptide" evidence="2">
    <location>
        <begin position="1"/>
        <end position="27"/>
    </location>
</feature>
<dbReference type="AlphaFoldDB" id="G4WV33"/>
<dbReference type="InterPro" id="IPR000387">
    <property type="entry name" value="Tyr_Pase_dom"/>
</dbReference>
<name>G4WV33_9BACT</name>
<dbReference type="InterPro" id="IPR029021">
    <property type="entry name" value="Prot-tyrosine_phosphatase-like"/>
</dbReference>
<dbReference type="Gene3D" id="3.90.190.10">
    <property type="entry name" value="Protein tyrosine phosphatase superfamily"/>
    <property type="match status" value="1"/>
</dbReference>
<protein>
    <recommendedName>
        <fullName evidence="3">Tyrosine specific protein phosphatases domain-containing protein</fullName>
    </recommendedName>
</protein>
<dbReference type="GO" id="GO:0016791">
    <property type="term" value="F:phosphatase activity"/>
    <property type="evidence" value="ECO:0007669"/>
    <property type="project" value="TreeGrafter"/>
</dbReference>
<proteinExistence type="inferred from homology"/>
<sequence>MQYQQHLRRRTAILCLTASLTLASAWASSQNENLPNFQKVDDHVYRGAQPTDSGFKDLAQLGVKTVVDLRDIGEHSQADEQRVVTDLGMRYVSIPMHGMSTPKDDQVAAVQKLFNDTASGPVFVHCKRGADRTGMVVAVYRISHDQWDNKKALNEAKSDGMSFFERALQHYVMSYKPVVTLATAGAGSSSSLADTRAVR</sequence>
<evidence type="ECO:0000256" key="1">
    <source>
        <dbReference type="ARBA" id="ARBA00009580"/>
    </source>
</evidence>
<accession>G4WV33</accession>
<evidence type="ECO:0000259" key="3">
    <source>
        <dbReference type="PROSITE" id="PS50056"/>
    </source>
</evidence>
<evidence type="ECO:0000256" key="2">
    <source>
        <dbReference type="SAM" id="SignalP"/>
    </source>
</evidence>
<keyword evidence="2" id="KW-0732">Signal</keyword>
<organism evidence="4">
    <name type="scientific">uncultured bacterium CSLG7</name>
    <dbReference type="NCBI Taxonomy" id="1091577"/>
    <lineage>
        <taxon>Bacteria</taxon>
        <taxon>environmental samples</taxon>
    </lineage>
</organism>
<feature type="chain" id="PRO_5003470774" description="Tyrosine specific protein phosphatases domain-containing protein" evidence="2">
    <location>
        <begin position="28"/>
        <end position="199"/>
    </location>
</feature>
<dbReference type="PROSITE" id="PS00383">
    <property type="entry name" value="TYR_PHOSPHATASE_1"/>
    <property type="match status" value="1"/>
</dbReference>
<dbReference type="InterPro" id="IPR055214">
    <property type="entry name" value="PTP-NADK"/>
</dbReference>
<dbReference type="SUPFAM" id="SSF52799">
    <property type="entry name" value="(Phosphotyrosine protein) phosphatases II"/>
    <property type="match status" value="1"/>
</dbReference>
<feature type="domain" description="Tyrosine specific protein phosphatases" evidence="3">
    <location>
        <begin position="104"/>
        <end position="171"/>
    </location>
</feature>
<dbReference type="InterPro" id="IPR016130">
    <property type="entry name" value="Tyr_Pase_AS"/>
</dbReference>
<comment type="similarity">
    <text evidence="1">Belongs to the protein-tyrosine phosphatase family.</text>
</comment>
<dbReference type="PANTHER" id="PTHR31126">
    <property type="entry name" value="TYROSINE-PROTEIN PHOSPHATASE"/>
    <property type="match status" value="1"/>
</dbReference>
<reference evidence="4" key="2">
    <citation type="journal article" date="2011" name="J. Bacteriol.">
        <title>Long-chain N-acyl amino acid synthases are linked to the putative PEP-CTERM/exosortase protein-sorting system in Gram-negative bacteria.</title>
        <authorList>
            <person name="Craig J.W."/>
            <person name="Cherry M.A."/>
            <person name="Brady S.F."/>
        </authorList>
    </citation>
    <scope>NUCLEOTIDE SEQUENCE</scope>
</reference>
<reference evidence="4" key="1">
    <citation type="journal article" date="2004" name="Appl. Environ. Microbiol.">
        <title>Long-chain N-acyltyrosine synthases from environmental DNA.</title>
        <authorList>
            <person name="Brady S.F."/>
            <person name="Chao C.J."/>
            <person name="Clardy J."/>
        </authorList>
    </citation>
    <scope>NUCLEOTIDE SEQUENCE</scope>
</reference>
<evidence type="ECO:0000313" key="4">
    <source>
        <dbReference type="EMBL" id="AEQ20285.1"/>
    </source>
</evidence>
<dbReference type="EMBL" id="JF429404">
    <property type="protein sequence ID" value="AEQ20285.1"/>
    <property type="molecule type" value="Genomic_DNA"/>
</dbReference>